<proteinExistence type="predicted"/>
<accession>A0AAE7TH27</accession>
<sequence>MVLIGGSAGGFSPKATGFTPVCQWRGLTALSDNDLHFKIAVIALGAFSAVLAIRLIFSF</sequence>
<dbReference type="KEGG" id="barh:WN72_23005"/>
<keyword evidence="1" id="KW-1133">Transmembrane helix</keyword>
<keyword evidence="1" id="KW-0812">Transmembrane</keyword>
<keyword evidence="1" id="KW-0472">Membrane</keyword>
<protein>
    <submittedName>
        <fullName evidence="2">Uncharacterized protein</fullName>
    </submittedName>
</protein>
<organism evidence="2 3">
    <name type="scientific">Bradyrhizobium arachidis</name>
    <dbReference type="NCBI Taxonomy" id="858423"/>
    <lineage>
        <taxon>Bacteria</taxon>
        <taxon>Pseudomonadati</taxon>
        <taxon>Pseudomonadota</taxon>
        <taxon>Alphaproteobacteria</taxon>
        <taxon>Hyphomicrobiales</taxon>
        <taxon>Nitrobacteraceae</taxon>
        <taxon>Bradyrhizobium</taxon>
    </lineage>
</organism>
<feature type="transmembrane region" description="Helical" evidence="1">
    <location>
        <begin position="35"/>
        <end position="57"/>
    </location>
</feature>
<evidence type="ECO:0000256" key="1">
    <source>
        <dbReference type="SAM" id="Phobius"/>
    </source>
</evidence>
<reference evidence="2 3" key="1">
    <citation type="submission" date="2018-06" db="EMBL/GenBank/DDBJ databases">
        <title>Comparative genomics of Bradyrhizobium nodulating Arachidis hypogaea.</title>
        <authorList>
            <person name="Li Y."/>
        </authorList>
    </citation>
    <scope>NUCLEOTIDE SEQUENCE [LARGE SCALE GENOMIC DNA]</scope>
    <source>
        <strain evidence="2 3">CCBAU 051107</strain>
    </source>
</reference>
<dbReference type="AlphaFoldDB" id="A0AAE7TH27"/>
<evidence type="ECO:0000313" key="3">
    <source>
        <dbReference type="Proteomes" id="UP000594015"/>
    </source>
</evidence>
<dbReference type="Proteomes" id="UP000594015">
    <property type="component" value="Chromosome"/>
</dbReference>
<dbReference type="EMBL" id="CP030050">
    <property type="protein sequence ID" value="QOZ68872.1"/>
    <property type="molecule type" value="Genomic_DNA"/>
</dbReference>
<dbReference type="RefSeq" id="WP_092220003.1">
    <property type="nucleotide sequence ID" value="NZ_CP030050.1"/>
</dbReference>
<evidence type="ECO:0000313" key="2">
    <source>
        <dbReference type="EMBL" id="QOZ68872.1"/>
    </source>
</evidence>
<gene>
    <name evidence="2" type="ORF">WN72_23005</name>
</gene>
<name>A0AAE7TH27_9BRAD</name>